<evidence type="ECO:0000256" key="1">
    <source>
        <dbReference type="SAM" id="MobiDB-lite"/>
    </source>
</evidence>
<keyword evidence="3" id="KW-1185">Reference proteome</keyword>
<comment type="caution">
    <text evidence="2">The sequence shown here is derived from an EMBL/GenBank/DDBJ whole genome shotgun (WGS) entry which is preliminary data.</text>
</comment>
<sequence>MTGESSDVTVSASGDPLNKTGATSFNVGPAGGHGGALGALAALADASSRRSSLPVSAGEDENQKPA</sequence>
<proteinExistence type="predicted"/>
<feature type="region of interest" description="Disordered" evidence="1">
    <location>
        <begin position="1"/>
        <end position="66"/>
    </location>
</feature>
<organism evidence="2 3">
    <name type="scientific">Thalassiosira oceanica</name>
    <name type="common">Marine diatom</name>
    <dbReference type="NCBI Taxonomy" id="159749"/>
    <lineage>
        <taxon>Eukaryota</taxon>
        <taxon>Sar</taxon>
        <taxon>Stramenopiles</taxon>
        <taxon>Ochrophyta</taxon>
        <taxon>Bacillariophyta</taxon>
        <taxon>Coscinodiscophyceae</taxon>
        <taxon>Thalassiosirophycidae</taxon>
        <taxon>Thalassiosirales</taxon>
        <taxon>Thalassiosiraceae</taxon>
        <taxon>Thalassiosira</taxon>
    </lineage>
</organism>
<feature type="non-terminal residue" evidence="2">
    <location>
        <position position="66"/>
    </location>
</feature>
<protein>
    <submittedName>
        <fullName evidence="2">Uncharacterized protein</fullName>
    </submittedName>
</protein>
<evidence type="ECO:0000313" key="2">
    <source>
        <dbReference type="EMBL" id="EJK47689.1"/>
    </source>
</evidence>
<feature type="compositionally biased region" description="Polar residues" evidence="1">
    <location>
        <begin position="1"/>
        <end position="12"/>
    </location>
</feature>
<gene>
    <name evidence="2" type="ORF">THAOC_33572</name>
</gene>
<reference evidence="2 3" key="1">
    <citation type="journal article" date="2012" name="Genome Biol.">
        <title>Genome and low-iron response of an oceanic diatom adapted to chronic iron limitation.</title>
        <authorList>
            <person name="Lommer M."/>
            <person name="Specht M."/>
            <person name="Roy A.S."/>
            <person name="Kraemer L."/>
            <person name="Andreson R."/>
            <person name="Gutowska M.A."/>
            <person name="Wolf J."/>
            <person name="Bergner S.V."/>
            <person name="Schilhabel M.B."/>
            <person name="Klostermeier U.C."/>
            <person name="Beiko R.G."/>
            <person name="Rosenstiel P."/>
            <person name="Hippler M."/>
            <person name="Laroche J."/>
        </authorList>
    </citation>
    <scope>NUCLEOTIDE SEQUENCE [LARGE SCALE GENOMIC DNA]</scope>
    <source>
        <strain evidence="2 3">CCMP1005</strain>
    </source>
</reference>
<dbReference type="EMBL" id="AGNL01046721">
    <property type="protein sequence ID" value="EJK47689.1"/>
    <property type="molecule type" value="Genomic_DNA"/>
</dbReference>
<evidence type="ECO:0000313" key="3">
    <source>
        <dbReference type="Proteomes" id="UP000266841"/>
    </source>
</evidence>
<name>K0R6X0_THAOC</name>
<accession>K0R6X0</accession>
<dbReference type="OrthoDB" id="153872at2759"/>
<dbReference type="AlphaFoldDB" id="K0R6X0"/>
<dbReference type="Proteomes" id="UP000266841">
    <property type="component" value="Unassembled WGS sequence"/>
</dbReference>